<sequence>HPRTELVQGGSMSSWSRQHYTSTGNPTRHITPREPAAPSENTLGVFTLHP</sequence>
<protein>
    <submittedName>
        <fullName evidence="2">Uncharacterized protein</fullName>
    </submittedName>
</protein>
<feature type="compositionally biased region" description="Polar residues" evidence="1">
    <location>
        <begin position="10"/>
        <end position="28"/>
    </location>
</feature>
<dbReference type="AlphaFoldDB" id="A0A8J4XCR2"/>
<reference evidence="2" key="1">
    <citation type="submission" date="2020-07" db="EMBL/GenBank/DDBJ databases">
        <title>Clarias magur genome sequencing, assembly and annotation.</title>
        <authorList>
            <person name="Kushwaha B."/>
            <person name="Kumar R."/>
            <person name="Das P."/>
            <person name="Joshi C.G."/>
            <person name="Kumar D."/>
            <person name="Nagpure N.S."/>
            <person name="Pandey M."/>
            <person name="Agarwal S."/>
            <person name="Srivastava S."/>
            <person name="Singh M."/>
            <person name="Sahoo L."/>
            <person name="Jayasankar P."/>
            <person name="Meher P.K."/>
            <person name="Koringa P.G."/>
            <person name="Iquebal M.A."/>
            <person name="Das S.P."/>
            <person name="Bit A."/>
            <person name="Patnaik S."/>
            <person name="Patel N."/>
            <person name="Shah T.M."/>
            <person name="Hinsu A."/>
            <person name="Jena J.K."/>
        </authorList>
    </citation>
    <scope>NUCLEOTIDE SEQUENCE</scope>
    <source>
        <strain evidence="2">CIFAMagur01</strain>
        <tissue evidence="2">Testis</tissue>
    </source>
</reference>
<proteinExistence type="predicted"/>
<organism evidence="2 3">
    <name type="scientific">Clarias magur</name>
    <name type="common">Asian catfish</name>
    <name type="synonym">Macropteronotus magur</name>
    <dbReference type="NCBI Taxonomy" id="1594786"/>
    <lineage>
        <taxon>Eukaryota</taxon>
        <taxon>Metazoa</taxon>
        <taxon>Chordata</taxon>
        <taxon>Craniata</taxon>
        <taxon>Vertebrata</taxon>
        <taxon>Euteleostomi</taxon>
        <taxon>Actinopterygii</taxon>
        <taxon>Neopterygii</taxon>
        <taxon>Teleostei</taxon>
        <taxon>Ostariophysi</taxon>
        <taxon>Siluriformes</taxon>
        <taxon>Clariidae</taxon>
        <taxon>Clarias</taxon>
    </lineage>
</organism>
<evidence type="ECO:0000313" key="2">
    <source>
        <dbReference type="EMBL" id="KAF5902763.1"/>
    </source>
</evidence>
<dbReference type="EMBL" id="QNUK01000085">
    <property type="protein sequence ID" value="KAF5902763.1"/>
    <property type="molecule type" value="Genomic_DNA"/>
</dbReference>
<accession>A0A8J4XCR2</accession>
<feature type="non-terminal residue" evidence="2">
    <location>
        <position position="1"/>
    </location>
</feature>
<feature type="non-terminal residue" evidence="2">
    <location>
        <position position="50"/>
    </location>
</feature>
<feature type="region of interest" description="Disordered" evidence="1">
    <location>
        <begin position="1"/>
        <end position="50"/>
    </location>
</feature>
<name>A0A8J4XCR2_CLAMG</name>
<comment type="caution">
    <text evidence="2">The sequence shown here is derived from an EMBL/GenBank/DDBJ whole genome shotgun (WGS) entry which is preliminary data.</text>
</comment>
<evidence type="ECO:0000256" key="1">
    <source>
        <dbReference type="SAM" id="MobiDB-lite"/>
    </source>
</evidence>
<evidence type="ECO:0000313" key="3">
    <source>
        <dbReference type="Proteomes" id="UP000727407"/>
    </source>
</evidence>
<gene>
    <name evidence="2" type="ORF">DAT39_007553</name>
</gene>
<dbReference type="Proteomes" id="UP000727407">
    <property type="component" value="Unassembled WGS sequence"/>
</dbReference>
<keyword evidence="3" id="KW-1185">Reference proteome</keyword>